<feature type="transmembrane region" description="Helical" evidence="2">
    <location>
        <begin position="57"/>
        <end position="82"/>
    </location>
</feature>
<name>A0AAP3AGN2_MICLU</name>
<organism evidence="3 4">
    <name type="scientific">Micrococcus luteus</name>
    <name type="common">Micrococcus lysodeikticus</name>
    <dbReference type="NCBI Taxonomy" id="1270"/>
    <lineage>
        <taxon>Bacteria</taxon>
        <taxon>Bacillati</taxon>
        <taxon>Actinomycetota</taxon>
        <taxon>Actinomycetes</taxon>
        <taxon>Micrococcales</taxon>
        <taxon>Micrococcaceae</taxon>
        <taxon>Micrococcus</taxon>
    </lineage>
</organism>
<feature type="transmembrane region" description="Helical" evidence="2">
    <location>
        <begin position="135"/>
        <end position="157"/>
    </location>
</feature>
<keyword evidence="2" id="KW-0472">Membrane</keyword>
<dbReference type="InterPro" id="IPR038728">
    <property type="entry name" value="YkvI-like"/>
</dbReference>
<dbReference type="Proteomes" id="UP001205867">
    <property type="component" value="Unassembled WGS sequence"/>
</dbReference>
<dbReference type="PANTHER" id="PTHR37814">
    <property type="entry name" value="CONSERVED MEMBRANE PROTEIN"/>
    <property type="match status" value="1"/>
</dbReference>
<gene>
    <name evidence="3" type="ORF">M3A82_005570</name>
</gene>
<dbReference type="EMBL" id="JALXKZ020000009">
    <property type="protein sequence ID" value="MCV7628812.1"/>
    <property type="molecule type" value="Genomic_DNA"/>
</dbReference>
<feature type="region of interest" description="Disordered" evidence="1">
    <location>
        <begin position="1"/>
        <end position="23"/>
    </location>
</feature>
<accession>A0AAP3AGN2</accession>
<evidence type="ECO:0000313" key="3">
    <source>
        <dbReference type="EMBL" id="MCV7628812.1"/>
    </source>
</evidence>
<feature type="transmembrane region" description="Helical" evidence="2">
    <location>
        <begin position="203"/>
        <end position="225"/>
    </location>
</feature>
<dbReference type="Gene3D" id="1.20.1740.10">
    <property type="entry name" value="Amino acid/polyamine transporter I"/>
    <property type="match status" value="1"/>
</dbReference>
<feature type="transmembrane region" description="Helical" evidence="2">
    <location>
        <begin position="348"/>
        <end position="370"/>
    </location>
</feature>
<feature type="transmembrane region" description="Helical" evidence="2">
    <location>
        <begin position="281"/>
        <end position="309"/>
    </location>
</feature>
<feature type="transmembrane region" description="Helical" evidence="2">
    <location>
        <begin position="237"/>
        <end position="261"/>
    </location>
</feature>
<feature type="transmembrane region" description="Helical" evidence="2">
    <location>
        <begin position="321"/>
        <end position="342"/>
    </location>
</feature>
<keyword evidence="2" id="KW-1133">Transmembrane helix</keyword>
<feature type="transmembrane region" description="Helical" evidence="2">
    <location>
        <begin position="164"/>
        <end position="183"/>
    </location>
</feature>
<reference evidence="3" key="1">
    <citation type="submission" date="2023-06" db="EMBL/GenBank/DDBJ databases">
        <title>lsaBGC provides a comprehensive framework for evolutionary analysis of biosynthetic gene clusters within focal taxa.</title>
        <authorList>
            <person name="Salamzade R."/>
            <person name="Sandstrom S."/>
            <person name="Kalan L.R."/>
        </authorList>
    </citation>
    <scope>NUCLEOTIDE SEQUENCE</scope>
    <source>
        <strain evidence="3">P3-SID899</strain>
    </source>
</reference>
<evidence type="ECO:0000256" key="2">
    <source>
        <dbReference type="SAM" id="Phobius"/>
    </source>
</evidence>
<evidence type="ECO:0000313" key="4">
    <source>
        <dbReference type="Proteomes" id="UP001205867"/>
    </source>
</evidence>
<feature type="transmembrane region" description="Helical" evidence="2">
    <location>
        <begin position="27"/>
        <end position="45"/>
    </location>
</feature>
<protein>
    <recommendedName>
        <fullName evidence="5">Membrane protein YkvI</fullName>
    </recommendedName>
</protein>
<sequence length="385" mass="39534">MSPVTESSPAHPGRAEESAPLRPTSPLGIAATFIGTTIGAGYASGNEILQYFVSFGLWGGTGALVIAGALFFLLAVIVLRLAQKLRTTDIHRIVNPTTSRVPTWFADLCITTSLLGTLVIMLAGAGAAVHTAFGLPSLVGSLVMAAVCVVSVLAGITGLVRVQAVVVPLIIVVAVGVAVWGLVNPGAAVDDVAALVTSSPLINQWWLSGVLYVAFNIQLAYAVLAPIGQESSSSGRSLVAGAGLGALGLVVMAGAVMAAMTAHAQLIGRAELPMVELAAMIGGWAALLYTVVLLLAQFTTAVSCLYGGVERIALLSSMRRVPGWVIAVVTALAATLLSSIGFSDLVGTVYPVLGYAGIVIIVMLVVTWIVERTTVRRRAARAARA</sequence>
<proteinExistence type="predicted"/>
<feature type="transmembrane region" description="Helical" evidence="2">
    <location>
        <begin position="103"/>
        <end position="129"/>
    </location>
</feature>
<evidence type="ECO:0000256" key="1">
    <source>
        <dbReference type="SAM" id="MobiDB-lite"/>
    </source>
</evidence>
<dbReference type="PANTHER" id="PTHR37814:SF1">
    <property type="entry name" value="MEMBRANE PROTEIN"/>
    <property type="match status" value="1"/>
</dbReference>
<comment type="caution">
    <text evidence="3">The sequence shown here is derived from an EMBL/GenBank/DDBJ whole genome shotgun (WGS) entry which is preliminary data.</text>
</comment>
<keyword evidence="2" id="KW-0812">Transmembrane</keyword>
<evidence type="ECO:0008006" key="5">
    <source>
        <dbReference type="Google" id="ProtNLM"/>
    </source>
</evidence>
<dbReference type="AlphaFoldDB" id="A0AAP3AGN2"/>